<keyword evidence="3" id="KW-0233">DNA recombination</keyword>
<evidence type="ECO:0000256" key="4">
    <source>
        <dbReference type="PROSITE-ProRule" id="PRU01248"/>
    </source>
</evidence>
<sequence length="431" mass="48349">MRVSEGPGRVYRRCGCRDEMTGKQFGTGCARLADFSHGRWYFALQVPGPDGGRERARRGGFATLAEAERACWELAQVPGPEAVGRTWTVRRWLRFWLSELDGRLRPTTVLNYRSIVEKYLIPHLGYFRLSKLRTKTVQRAMDAICRQVVRGGRLISPGSVSRIRAVLRSALSEAKRQDIVGYNPARNLRLPNGARPHAVVWDDEHEAVWRETGLRPRVAVWDLNNLAQFLEAVRDDPMFVLWWLVALRGPRRGEMAGLRWEDIDLAAGELTIREQVIVIGGREHIGPPKSAAGVRTLALDEATVKLLWELWHEQRRRNGGATPKGRVFVHANGRPVSPDWVTRRFAKLVKQLGLPPVRLHDLRHAAAGLASAAGVDLTMIQHDMGHASPVTTAETYIYIFKKMAKEAVRATAALLLSHAKVRMSLEGASQA</sequence>
<name>A0ABQ4EU85_9ACTN</name>
<keyword evidence="8" id="KW-1185">Reference proteome</keyword>
<dbReference type="InterPro" id="IPR011010">
    <property type="entry name" value="DNA_brk_join_enz"/>
</dbReference>
<evidence type="ECO:0000313" key="8">
    <source>
        <dbReference type="Proteomes" id="UP000621500"/>
    </source>
</evidence>
<dbReference type="Gene3D" id="1.10.443.10">
    <property type="entry name" value="Intergrase catalytic core"/>
    <property type="match status" value="1"/>
</dbReference>
<dbReference type="EMBL" id="BONX01000033">
    <property type="protein sequence ID" value="GIG98223.1"/>
    <property type="molecule type" value="Genomic_DNA"/>
</dbReference>
<dbReference type="InterPro" id="IPR050090">
    <property type="entry name" value="Tyrosine_recombinase_XerCD"/>
</dbReference>
<proteinExistence type="predicted"/>
<dbReference type="PROSITE" id="PS51900">
    <property type="entry name" value="CB"/>
    <property type="match status" value="1"/>
</dbReference>
<dbReference type="Gene3D" id="1.10.150.130">
    <property type="match status" value="1"/>
</dbReference>
<comment type="caution">
    <text evidence="7">The sequence shown here is derived from an EMBL/GenBank/DDBJ whole genome shotgun (WGS) entry which is preliminary data.</text>
</comment>
<feature type="domain" description="Tyr recombinase" evidence="5">
    <location>
        <begin position="216"/>
        <end position="409"/>
    </location>
</feature>
<dbReference type="PANTHER" id="PTHR30349:SF91">
    <property type="entry name" value="INTA PROTEIN"/>
    <property type="match status" value="1"/>
</dbReference>
<dbReference type="Pfam" id="PF00589">
    <property type="entry name" value="Phage_integrase"/>
    <property type="match status" value="1"/>
</dbReference>
<keyword evidence="2 4" id="KW-0238">DNA-binding</keyword>
<evidence type="ECO:0000256" key="1">
    <source>
        <dbReference type="ARBA" id="ARBA00022908"/>
    </source>
</evidence>
<reference evidence="7 8" key="1">
    <citation type="submission" date="2021-01" db="EMBL/GenBank/DDBJ databases">
        <title>Whole genome shotgun sequence of Plantactinospora mayteni NBRC 109088.</title>
        <authorList>
            <person name="Komaki H."/>
            <person name="Tamura T."/>
        </authorList>
    </citation>
    <scope>NUCLEOTIDE SEQUENCE [LARGE SCALE GENOMIC DNA]</scope>
    <source>
        <strain evidence="7 8">NBRC 109088</strain>
    </source>
</reference>
<dbReference type="InterPro" id="IPR002104">
    <property type="entry name" value="Integrase_catalytic"/>
</dbReference>
<dbReference type="Pfam" id="PF14659">
    <property type="entry name" value="Phage_int_SAM_3"/>
    <property type="match status" value="1"/>
</dbReference>
<gene>
    <name evidence="7" type="ORF">Pma05_47960</name>
</gene>
<keyword evidence="1" id="KW-0229">DNA integration</keyword>
<dbReference type="CDD" id="cd01189">
    <property type="entry name" value="INT_ICEBs1_C_like"/>
    <property type="match status" value="1"/>
</dbReference>
<protein>
    <submittedName>
        <fullName evidence="7">Site-specific integrase</fullName>
    </submittedName>
</protein>
<evidence type="ECO:0000256" key="2">
    <source>
        <dbReference type="ARBA" id="ARBA00023125"/>
    </source>
</evidence>
<evidence type="ECO:0000313" key="7">
    <source>
        <dbReference type="EMBL" id="GIG98223.1"/>
    </source>
</evidence>
<evidence type="ECO:0000256" key="3">
    <source>
        <dbReference type="ARBA" id="ARBA00023172"/>
    </source>
</evidence>
<evidence type="ECO:0000259" key="6">
    <source>
        <dbReference type="PROSITE" id="PS51900"/>
    </source>
</evidence>
<organism evidence="7 8">
    <name type="scientific">Plantactinospora mayteni</name>
    <dbReference type="NCBI Taxonomy" id="566021"/>
    <lineage>
        <taxon>Bacteria</taxon>
        <taxon>Bacillati</taxon>
        <taxon>Actinomycetota</taxon>
        <taxon>Actinomycetes</taxon>
        <taxon>Micromonosporales</taxon>
        <taxon>Micromonosporaceae</taxon>
        <taxon>Plantactinospora</taxon>
    </lineage>
</organism>
<dbReference type="InterPro" id="IPR044068">
    <property type="entry name" value="CB"/>
</dbReference>
<dbReference type="SUPFAM" id="SSF56349">
    <property type="entry name" value="DNA breaking-rejoining enzymes"/>
    <property type="match status" value="1"/>
</dbReference>
<dbReference type="InterPro" id="IPR004107">
    <property type="entry name" value="Integrase_SAM-like_N"/>
</dbReference>
<dbReference type="PROSITE" id="PS51898">
    <property type="entry name" value="TYR_RECOMBINASE"/>
    <property type="match status" value="1"/>
</dbReference>
<dbReference type="PANTHER" id="PTHR30349">
    <property type="entry name" value="PHAGE INTEGRASE-RELATED"/>
    <property type="match status" value="1"/>
</dbReference>
<dbReference type="Proteomes" id="UP000621500">
    <property type="component" value="Unassembled WGS sequence"/>
</dbReference>
<accession>A0ABQ4EU85</accession>
<evidence type="ECO:0000259" key="5">
    <source>
        <dbReference type="PROSITE" id="PS51898"/>
    </source>
</evidence>
<dbReference type="InterPro" id="IPR013762">
    <property type="entry name" value="Integrase-like_cat_sf"/>
</dbReference>
<dbReference type="InterPro" id="IPR010998">
    <property type="entry name" value="Integrase_recombinase_N"/>
</dbReference>
<feature type="domain" description="Core-binding (CB)" evidence="6">
    <location>
        <begin position="87"/>
        <end position="175"/>
    </location>
</feature>